<evidence type="ECO:0000313" key="2">
    <source>
        <dbReference type="Proteomes" id="UP001183615"/>
    </source>
</evidence>
<keyword evidence="2" id="KW-1185">Reference proteome</keyword>
<comment type="caution">
    <text evidence="1">The sequence shown here is derived from an EMBL/GenBank/DDBJ whole genome shotgun (WGS) entry which is preliminary data.</text>
</comment>
<reference evidence="2" key="1">
    <citation type="submission" date="2023-07" db="EMBL/GenBank/DDBJ databases">
        <title>30 novel species of actinomycetes from the DSMZ collection.</title>
        <authorList>
            <person name="Nouioui I."/>
        </authorList>
    </citation>
    <scope>NUCLEOTIDE SEQUENCE [LARGE SCALE GENOMIC DNA]</scope>
    <source>
        <strain evidence="2">DSM 41886</strain>
    </source>
</reference>
<protein>
    <submittedName>
        <fullName evidence="1">Uncharacterized protein</fullName>
    </submittedName>
</protein>
<proteinExistence type="predicted"/>
<gene>
    <name evidence="1" type="ORF">RM779_06750</name>
</gene>
<organism evidence="1 2">
    <name type="scientific">Streptomyces johnsoniae</name>
    <dbReference type="NCBI Taxonomy" id="3075532"/>
    <lineage>
        <taxon>Bacteria</taxon>
        <taxon>Bacillati</taxon>
        <taxon>Actinomycetota</taxon>
        <taxon>Actinomycetes</taxon>
        <taxon>Kitasatosporales</taxon>
        <taxon>Streptomycetaceae</taxon>
        <taxon>Streptomyces</taxon>
    </lineage>
</organism>
<dbReference type="RefSeq" id="WP_311616730.1">
    <property type="nucleotide sequence ID" value="NZ_JAVREV010000003.1"/>
</dbReference>
<sequence length="63" mass="7728">MDDRHQLAQRLIEKSEELLNHETSVLQWRIREALVYMRSVEQPNQITLDHIRRYLRGENDNLR</sequence>
<dbReference type="Proteomes" id="UP001183615">
    <property type="component" value="Unassembled WGS sequence"/>
</dbReference>
<accession>A0ABU2S1H4</accession>
<evidence type="ECO:0000313" key="1">
    <source>
        <dbReference type="EMBL" id="MDT0442294.1"/>
    </source>
</evidence>
<name>A0ABU2S1H4_9ACTN</name>
<dbReference type="EMBL" id="JAVREV010000003">
    <property type="protein sequence ID" value="MDT0442294.1"/>
    <property type="molecule type" value="Genomic_DNA"/>
</dbReference>